<protein>
    <submittedName>
        <fullName evidence="1">Uncharacterized protein</fullName>
    </submittedName>
</protein>
<proteinExistence type="predicted"/>
<reference evidence="2" key="1">
    <citation type="journal article" date="2015" name="PLoS Genet.">
        <title>The dynamic genome and transcriptome of the human fungal pathogen Blastomyces and close relative Emmonsia.</title>
        <authorList>
            <person name="Munoz J.F."/>
            <person name="Gauthier G.M."/>
            <person name="Desjardins C.A."/>
            <person name="Gallo J.E."/>
            <person name="Holder J."/>
            <person name="Sullivan T.D."/>
            <person name="Marty A.J."/>
            <person name="Carmen J.C."/>
            <person name="Chen Z."/>
            <person name="Ding L."/>
            <person name="Gujja S."/>
            <person name="Magrini V."/>
            <person name="Misas E."/>
            <person name="Mitreva M."/>
            <person name="Priest M."/>
            <person name="Saif S."/>
            <person name="Whiston E.A."/>
            <person name="Young S."/>
            <person name="Zeng Q."/>
            <person name="Goldman W.E."/>
            <person name="Mardis E.R."/>
            <person name="Taylor J.W."/>
            <person name="McEwen J.G."/>
            <person name="Clay O.K."/>
            <person name="Klein B.S."/>
            <person name="Cuomo C.A."/>
        </authorList>
    </citation>
    <scope>NUCLEOTIDE SEQUENCE [LARGE SCALE GENOMIC DNA]</scope>
    <source>
        <strain evidence="2">UAMH 3008</strain>
    </source>
</reference>
<dbReference type="Proteomes" id="UP000034164">
    <property type="component" value="Unassembled WGS sequence"/>
</dbReference>
<gene>
    <name evidence="1" type="ORF">EMCG_07415</name>
</gene>
<organism evidence="1 2">
    <name type="scientific">[Emmonsia] crescens</name>
    <dbReference type="NCBI Taxonomy" id="73230"/>
    <lineage>
        <taxon>Eukaryota</taxon>
        <taxon>Fungi</taxon>
        <taxon>Dikarya</taxon>
        <taxon>Ascomycota</taxon>
        <taxon>Pezizomycotina</taxon>
        <taxon>Eurotiomycetes</taxon>
        <taxon>Eurotiomycetidae</taxon>
        <taxon>Onygenales</taxon>
        <taxon>Ajellomycetaceae</taxon>
        <taxon>Emergomyces</taxon>
    </lineage>
</organism>
<comment type="caution">
    <text evidence="1">The sequence shown here is derived from an EMBL/GenBank/DDBJ whole genome shotgun (WGS) entry which is preliminary data.</text>
</comment>
<dbReference type="AlphaFoldDB" id="A0A0G2J5P7"/>
<evidence type="ECO:0000313" key="2">
    <source>
        <dbReference type="Proteomes" id="UP000034164"/>
    </source>
</evidence>
<evidence type="ECO:0000313" key="1">
    <source>
        <dbReference type="EMBL" id="KKZ66919.1"/>
    </source>
</evidence>
<sequence>MLNCACYEEHEQMGATRALNEASQNQDKPIELLDWAVLEDGEPKPKISDSDPRPDMMELARLLVRHGLAGEKDLNPEDRAIIQQSLSQILLTT</sequence>
<accession>A0A0G2J5P7</accession>
<name>A0A0G2J5P7_9EURO</name>
<dbReference type="VEuPathDB" id="FungiDB:EMCG_07415"/>
<dbReference type="EMBL" id="LCZI01000377">
    <property type="protein sequence ID" value="KKZ66919.1"/>
    <property type="molecule type" value="Genomic_DNA"/>
</dbReference>